<dbReference type="EMBL" id="FNIV01000005">
    <property type="protein sequence ID" value="SDO29074.1"/>
    <property type="molecule type" value="Genomic_DNA"/>
</dbReference>
<dbReference type="OrthoDB" id="1042522at2"/>
<dbReference type="InterPro" id="IPR003497">
    <property type="entry name" value="BRO_N_domain"/>
</dbReference>
<gene>
    <name evidence="2" type="ORF">SAMN04487957_10566</name>
</gene>
<dbReference type="AlphaFoldDB" id="A0A1H0IC95"/>
<accession>A0A1H0IC95</accession>
<dbReference type="RefSeq" id="WP_089678367.1">
    <property type="nucleotide sequence ID" value="NZ_FNIV01000005.1"/>
</dbReference>
<proteinExistence type="predicted"/>
<name>A0A1H0IC95_9GAMM</name>
<dbReference type="Proteomes" id="UP000199075">
    <property type="component" value="Unassembled WGS sequence"/>
</dbReference>
<organism evidence="2 3">
    <name type="scientific">Halomonas shengliensis</name>
    <dbReference type="NCBI Taxonomy" id="419597"/>
    <lineage>
        <taxon>Bacteria</taxon>
        <taxon>Pseudomonadati</taxon>
        <taxon>Pseudomonadota</taxon>
        <taxon>Gammaproteobacteria</taxon>
        <taxon>Oceanospirillales</taxon>
        <taxon>Halomonadaceae</taxon>
        <taxon>Halomonas</taxon>
    </lineage>
</organism>
<sequence length="271" mass="30107">MTQMIPFEFDQQQVRVVQGDDGEILFAARDVAKALGYAKPENAIDRHCKGTLKRGTPTPSGKQMMRVIRESDVYRLIVKSQLPSAERFEAWVFEEVLPTIRQTGGYQLPQVDQPDPLDESRLRGEMALLQCYCALTRVSESGKVSMLQKLGQQHGLGTHFLPGYVVDGPADAGGQSLPTASATELLERHLPGVITTQSFNQLLADHGFLERKTRRASKGVKGYWAVTEKGLAYGKNLTNPSNPRETQPHWYGERFDALLDAVGLLKQEALL</sequence>
<feature type="domain" description="Bro-N" evidence="1">
    <location>
        <begin position="1"/>
        <end position="104"/>
    </location>
</feature>
<dbReference type="SMART" id="SM01040">
    <property type="entry name" value="Bro-N"/>
    <property type="match status" value="1"/>
</dbReference>
<dbReference type="Pfam" id="PF02498">
    <property type="entry name" value="Bro-N"/>
    <property type="match status" value="1"/>
</dbReference>
<keyword evidence="3" id="KW-1185">Reference proteome</keyword>
<evidence type="ECO:0000313" key="2">
    <source>
        <dbReference type="EMBL" id="SDO29074.1"/>
    </source>
</evidence>
<dbReference type="PROSITE" id="PS51750">
    <property type="entry name" value="BRO_N"/>
    <property type="match status" value="1"/>
</dbReference>
<evidence type="ECO:0000259" key="1">
    <source>
        <dbReference type="PROSITE" id="PS51750"/>
    </source>
</evidence>
<protein>
    <submittedName>
        <fullName evidence="2">BRO family, N-terminal domain</fullName>
    </submittedName>
</protein>
<reference evidence="3" key="1">
    <citation type="submission" date="2016-10" db="EMBL/GenBank/DDBJ databases">
        <authorList>
            <person name="Varghese N."/>
            <person name="Submissions S."/>
        </authorList>
    </citation>
    <scope>NUCLEOTIDE SEQUENCE [LARGE SCALE GENOMIC DNA]</scope>
    <source>
        <strain evidence="3">CGMCC 1.6444</strain>
    </source>
</reference>
<dbReference type="PANTHER" id="PTHR36180">
    <property type="entry name" value="DNA-BINDING PROTEIN-RELATED-RELATED"/>
    <property type="match status" value="1"/>
</dbReference>
<dbReference type="PANTHER" id="PTHR36180:SF2">
    <property type="entry name" value="BRO FAMILY PROTEIN"/>
    <property type="match status" value="1"/>
</dbReference>
<evidence type="ECO:0000313" key="3">
    <source>
        <dbReference type="Proteomes" id="UP000199075"/>
    </source>
</evidence>
<dbReference type="STRING" id="419597.SAMN04487957_10566"/>